<evidence type="ECO:0000256" key="3">
    <source>
        <dbReference type="ARBA" id="ARBA00022989"/>
    </source>
</evidence>
<proteinExistence type="inferred from homology"/>
<dbReference type="KEGG" id="pdj:D0907_19595"/>
<dbReference type="GO" id="GO:0055085">
    <property type="term" value="P:transmembrane transport"/>
    <property type="evidence" value="ECO:0007669"/>
    <property type="project" value="InterPro"/>
</dbReference>
<organism evidence="8 9">
    <name type="scientific">Pseudoalteromonas lipolytica</name>
    <dbReference type="NCBI Taxonomy" id="570156"/>
    <lineage>
        <taxon>Bacteria</taxon>
        <taxon>Pseudomonadati</taxon>
        <taxon>Pseudomonadota</taxon>
        <taxon>Gammaproteobacteria</taxon>
        <taxon>Alteromonadales</taxon>
        <taxon>Pseudoalteromonadaceae</taxon>
        <taxon>Pseudoalteromonas</taxon>
    </lineage>
</organism>
<evidence type="ECO:0000313" key="8">
    <source>
        <dbReference type="EMBL" id="AXV67595.1"/>
    </source>
</evidence>
<dbReference type="GO" id="GO:0031992">
    <property type="term" value="F:energy transducer activity"/>
    <property type="evidence" value="ECO:0007669"/>
    <property type="project" value="InterPro"/>
</dbReference>
<dbReference type="Gene3D" id="3.30.2420.10">
    <property type="entry name" value="TonB"/>
    <property type="match status" value="1"/>
</dbReference>
<dbReference type="InterPro" id="IPR006597">
    <property type="entry name" value="Sel1-like"/>
</dbReference>
<dbReference type="Gene3D" id="1.25.40.10">
    <property type="entry name" value="Tetratricopeptide repeat domain"/>
    <property type="match status" value="2"/>
</dbReference>
<dbReference type="SMART" id="SM00671">
    <property type="entry name" value="SEL1"/>
    <property type="match status" value="3"/>
</dbReference>
<keyword evidence="3" id="KW-1133">Transmembrane helix</keyword>
<dbReference type="GO" id="GO:0015031">
    <property type="term" value="P:protein transport"/>
    <property type="evidence" value="ECO:0007669"/>
    <property type="project" value="UniProtKB-UniRule"/>
</dbReference>
<dbReference type="InterPro" id="IPR050767">
    <property type="entry name" value="Sel1_AlgK"/>
</dbReference>
<dbReference type="PRINTS" id="PR01374">
    <property type="entry name" value="TONBPROTEIN"/>
</dbReference>
<dbReference type="PANTHER" id="PTHR11102:SF160">
    <property type="entry name" value="ERAD-ASSOCIATED E3 UBIQUITIN-PROTEIN LIGASE COMPONENT HRD3"/>
    <property type="match status" value="1"/>
</dbReference>
<keyword evidence="5" id="KW-0653">Protein transport</keyword>
<evidence type="ECO:0000256" key="5">
    <source>
        <dbReference type="RuleBase" id="RU362123"/>
    </source>
</evidence>
<dbReference type="InterPro" id="IPR006260">
    <property type="entry name" value="TonB/TolA_C"/>
</dbReference>
<feature type="domain" description="TonB C-terminal" evidence="7">
    <location>
        <begin position="123"/>
        <end position="217"/>
    </location>
</feature>
<keyword evidence="6" id="KW-0175">Coiled coil</keyword>
<dbReference type="EMBL" id="CP032091">
    <property type="protein sequence ID" value="AXV67595.1"/>
    <property type="molecule type" value="Genomic_DNA"/>
</dbReference>
<dbReference type="GO" id="GO:0015891">
    <property type="term" value="P:siderophore transport"/>
    <property type="evidence" value="ECO:0007669"/>
    <property type="project" value="InterPro"/>
</dbReference>
<protein>
    <recommendedName>
        <fullName evidence="5">Protein TonB</fullName>
    </recommendedName>
</protein>
<dbReference type="Pfam" id="PF08238">
    <property type="entry name" value="Sel1"/>
    <property type="match status" value="3"/>
</dbReference>
<dbReference type="AlphaFoldDB" id="A0AAD0S3Y4"/>
<gene>
    <name evidence="8" type="ORF">D0907_19595</name>
</gene>
<dbReference type="InterPro" id="IPR037682">
    <property type="entry name" value="TonB_C"/>
</dbReference>
<dbReference type="SUPFAM" id="SSF81901">
    <property type="entry name" value="HCP-like"/>
    <property type="match status" value="1"/>
</dbReference>
<comment type="function">
    <text evidence="5">Interacts with outer membrane receptor proteins that carry out high-affinity binding and energy dependent uptake into the periplasmic space of specific substrates. It could act to transduce energy from the cytoplasmic membrane to specific energy-requiring processes in the outer membrane, resulting in the release into the periplasm of ligands bound by these outer membrane proteins.</text>
</comment>
<evidence type="ECO:0000256" key="2">
    <source>
        <dbReference type="ARBA" id="ARBA00022692"/>
    </source>
</evidence>
<accession>A0AAD0S3Y4</accession>
<comment type="similarity">
    <text evidence="5">Belongs to the TonB family.</text>
</comment>
<reference evidence="8 9" key="1">
    <citation type="submission" date="2018-08" db="EMBL/GenBank/DDBJ databases">
        <title>Draft genome sequence of Pseudoalteromonas donghaensis HJ51.</title>
        <authorList>
            <person name="Oh J."/>
            <person name="Roh D."/>
        </authorList>
    </citation>
    <scope>NUCLEOTIDE SEQUENCE [LARGE SCALE GENOMIC DNA]</scope>
    <source>
        <strain evidence="8 9">HJ51</strain>
        <plasmid evidence="8 9">unnamed1</plasmid>
    </source>
</reference>
<keyword evidence="4" id="KW-0472">Membrane</keyword>
<geneLocation type="plasmid" evidence="8 9">
    <name>unnamed1</name>
</geneLocation>
<keyword evidence="5" id="KW-0813">Transport</keyword>
<keyword evidence="8" id="KW-0614">Plasmid</keyword>
<dbReference type="InterPro" id="IPR003538">
    <property type="entry name" value="TonB"/>
</dbReference>
<keyword evidence="5" id="KW-0735">Signal-anchor</keyword>
<evidence type="ECO:0000256" key="6">
    <source>
        <dbReference type="SAM" id="Coils"/>
    </source>
</evidence>
<dbReference type="Proteomes" id="UP000264605">
    <property type="component" value="Plasmid unnamed1"/>
</dbReference>
<evidence type="ECO:0000256" key="4">
    <source>
        <dbReference type="ARBA" id="ARBA00023136"/>
    </source>
</evidence>
<evidence type="ECO:0000259" key="7">
    <source>
        <dbReference type="PROSITE" id="PS52015"/>
    </source>
</evidence>
<keyword evidence="5" id="KW-1003">Cell membrane</keyword>
<dbReference type="InterPro" id="IPR011990">
    <property type="entry name" value="TPR-like_helical_dom_sf"/>
</dbReference>
<feature type="coiled-coil region" evidence="6">
    <location>
        <begin position="396"/>
        <end position="427"/>
    </location>
</feature>
<name>A0AAD0S3Y4_9GAMM</name>
<dbReference type="PROSITE" id="PS52015">
    <property type="entry name" value="TONB_CTD"/>
    <property type="match status" value="1"/>
</dbReference>
<dbReference type="Pfam" id="PF03544">
    <property type="entry name" value="TonB_C"/>
    <property type="match status" value="1"/>
</dbReference>
<keyword evidence="5" id="KW-0997">Cell inner membrane</keyword>
<dbReference type="GO" id="GO:0005886">
    <property type="term" value="C:plasma membrane"/>
    <property type="evidence" value="ECO:0007669"/>
    <property type="project" value="UniProtKB-SubCell"/>
</dbReference>
<keyword evidence="2" id="KW-0812">Transmembrane</keyword>
<dbReference type="SUPFAM" id="SSF74653">
    <property type="entry name" value="TolA/TonB C-terminal domain"/>
    <property type="match status" value="1"/>
</dbReference>
<dbReference type="GO" id="GO:0030288">
    <property type="term" value="C:outer membrane-bounded periplasmic space"/>
    <property type="evidence" value="ECO:0007669"/>
    <property type="project" value="InterPro"/>
</dbReference>
<evidence type="ECO:0000313" key="9">
    <source>
        <dbReference type="Proteomes" id="UP000264605"/>
    </source>
</evidence>
<evidence type="ECO:0000256" key="1">
    <source>
        <dbReference type="ARBA" id="ARBA00004167"/>
    </source>
</evidence>
<sequence>MYSTTSHADLLSATLDYHKGNYNEAQQQFYELAQLGNVDAIYNIGVMYLHGQGREKNRAKAYAWFNLAADFGLVEARDTARLIAEQSEQQQQALEDAYAALLTHISFEKYDKELRPELTASPVHTLNINRSYTVEPLYPEHAYNNGLEGWVWLEFDIDKNGAVGDITLVDSYPEKTFDKALINAVKRWQYKADDNALPHYNRSLLYHFTTFKGEQYQHSFQRQKKSYQNEISELIDAAEQGNAVVQYYIANWLSSDKYNASKLLKYHWQKNTASSELLLTSARNGYANSQYRIGANLLRGDYGQVDRQKGLNWILLAAQNGFANAQYRLGRELLNQRYVDYAPNKAQKWLTAAAKQGHFRAKRDLAQLLFELNQPTTAIQTALNDALNHDNNHPQLLLLQAKLQQQQKQLQLAKESAQAAYKEAQDRNWNTQSISAFLTTLN</sequence>
<dbReference type="PANTHER" id="PTHR11102">
    <property type="entry name" value="SEL-1-LIKE PROTEIN"/>
    <property type="match status" value="1"/>
</dbReference>
<comment type="subcellular location">
    <subcellularLocation>
        <location evidence="5">Cell inner membrane</location>
        <topology evidence="5">Single-pass membrane protein</topology>
        <orientation evidence="5">Periplasmic side</orientation>
    </subcellularLocation>
    <subcellularLocation>
        <location evidence="1">Membrane</location>
        <topology evidence="1">Single-pass membrane protein</topology>
    </subcellularLocation>
</comment>
<dbReference type="NCBIfam" id="TIGR01352">
    <property type="entry name" value="tonB_Cterm"/>
    <property type="match status" value="1"/>
</dbReference>